<feature type="chain" id="PRO_5016071441" evidence="9">
    <location>
        <begin position="22"/>
        <end position="229"/>
    </location>
</feature>
<dbReference type="STRING" id="448386.A0A2V3J2C8"/>
<dbReference type="OrthoDB" id="3427at2759"/>
<dbReference type="Pfam" id="PF01105">
    <property type="entry name" value="EMP24_GP25L"/>
    <property type="match status" value="1"/>
</dbReference>
<dbReference type="InterPro" id="IPR015720">
    <property type="entry name" value="Emp24-like"/>
</dbReference>
<evidence type="ECO:0000256" key="9">
    <source>
        <dbReference type="SAM" id="SignalP"/>
    </source>
</evidence>
<evidence type="ECO:0000256" key="7">
    <source>
        <dbReference type="RuleBase" id="RU003827"/>
    </source>
</evidence>
<evidence type="ECO:0000256" key="3">
    <source>
        <dbReference type="ARBA" id="ARBA00022692"/>
    </source>
</evidence>
<dbReference type="InterPro" id="IPR009038">
    <property type="entry name" value="GOLD_dom"/>
</dbReference>
<feature type="transmembrane region" description="Helical" evidence="8">
    <location>
        <begin position="197"/>
        <end position="219"/>
    </location>
</feature>
<evidence type="ECO:0000256" key="2">
    <source>
        <dbReference type="ARBA" id="ARBA00007104"/>
    </source>
</evidence>
<evidence type="ECO:0000256" key="5">
    <source>
        <dbReference type="ARBA" id="ARBA00022989"/>
    </source>
</evidence>
<evidence type="ECO:0000256" key="6">
    <source>
        <dbReference type="ARBA" id="ARBA00023136"/>
    </source>
</evidence>
<dbReference type="PANTHER" id="PTHR22811">
    <property type="entry name" value="TRANSMEMBRANE EMP24 DOMAIN-CONTAINING PROTEIN"/>
    <property type="match status" value="1"/>
</dbReference>
<evidence type="ECO:0000256" key="1">
    <source>
        <dbReference type="ARBA" id="ARBA00004479"/>
    </source>
</evidence>
<keyword evidence="6 8" id="KW-0472">Membrane</keyword>
<dbReference type="GO" id="GO:0016020">
    <property type="term" value="C:membrane"/>
    <property type="evidence" value="ECO:0007669"/>
    <property type="project" value="UniProtKB-SubCell"/>
</dbReference>
<evidence type="ECO:0000256" key="4">
    <source>
        <dbReference type="ARBA" id="ARBA00022729"/>
    </source>
</evidence>
<evidence type="ECO:0000313" key="11">
    <source>
        <dbReference type="EMBL" id="PXF48147.1"/>
    </source>
</evidence>
<comment type="subcellular location">
    <subcellularLocation>
        <location evidence="1 7">Membrane</location>
        <topology evidence="1 7">Single-pass type I membrane protein</topology>
    </subcellularLocation>
</comment>
<proteinExistence type="inferred from homology"/>
<gene>
    <name evidence="11" type="ORF">BWQ96_02099</name>
</gene>
<name>A0A2V3J2C8_9FLOR</name>
<keyword evidence="5 8" id="KW-1133">Transmembrane helix</keyword>
<evidence type="ECO:0000256" key="8">
    <source>
        <dbReference type="SAM" id="Phobius"/>
    </source>
</evidence>
<sequence>MTNRRVILLFVAFNLFVAANAIRFYLEPGQRRCFTEELPSGSKVTGQTRVSGGKSDMPIDVWVTTLQGRVLYNKRAEDHGKFSFITPKVEREHRPADDYEYEEEEEETYRICIEHQQKAGRVHPAGTRRAIEFNLDQAFGGVSEDVERAAKATDTDRLQKSLRQMHTSLSGMIGDLTRLQRRERNLTARMEHTTGHVLVLAIFSLTVTIGICAAQYKYYEGYFKQKKLC</sequence>
<reference evidence="11 12" key="1">
    <citation type="journal article" date="2018" name="Mol. Biol. Evol.">
        <title>Analysis of the draft genome of the red seaweed Gracilariopsis chorda provides insights into genome size evolution in Rhodophyta.</title>
        <authorList>
            <person name="Lee J."/>
            <person name="Yang E.C."/>
            <person name="Graf L."/>
            <person name="Yang J.H."/>
            <person name="Qiu H."/>
            <person name="Zel Zion U."/>
            <person name="Chan C.X."/>
            <person name="Stephens T.G."/>
            <person name="Weber A.P.M."/>
            <person name="Boo G.H."/>
            <person name="Boo S.M."/>
            <person name="Kim K.M."/>
            <person name="Shin Y."/>
            <person name="Jung M."/>
            <person name="Lee S.J."/>
            <person name="Yim H.S."/>
            <person name="Lee J.H."/>
            <person name="Bhattacharya D."/>
            <person name="Yoon H.S."/>
        </authorList>
    </citation>
    <scope>NUCLEOTIDE SEQUENCE [LARGE SCALE GENOMIC DNA]</scope>
    <source>
        <strain evidence="11 12">SKKU-2015</strain>
        <tissue evidence="11">Whole body</tissue>
    </source>
</reference>
<comment type="caution">
    <text evidence="11">The sequence shown here is derived from an EMBL/GenBank/DDBJ whole genome shotgun (WGS) entry which is preliminary data.</text>
</comment>
<evidence type="ECO:0000259" key="10">
    <source>
        <dbReference type="PROSITE" id="PS50866"/>
    </source>
</evidence>
<evidence type="ECO:0000313" key="12">
    <source>
        <dbReference type="Proteomes" id="UP000247409"/>
    </source>
</evidence>
<dbReference type="PROSITE" id="PS50866">
    <property type="entry name" value="GOLD"/>
    <property type="match status" value="1"/>
</dbReference>
<feature type="signal peptide" evidence="9">
    <location>
        <begin position="1"/>
        <end position="21"/>
    </location>
</feature>
<keyword evidence="4 9" id="KW-0732">Signal</keyword>
<dbReference type="Proteomes" id="UP000247409">
    <property type="component" value="Unassembled WGS sequence"/>
</dbReference>
<dbReference type="SMART" id="SM01190">
    <property type="entry name" value="EMP24_GP25L"/>
    <property type="match status" value="1"/>
</dbReference>
<dbReference type="AlphaFoldDB" id="A0A2V3J2C8"/>
<keyword evidence="12" id="KW-1185">Reference proteome</keyword>
<accession>A0A2V3J2C8</accession>
<keyword evidence="3 7" id="KW-0812">Transmembrane</keyword>
<feature type="domain" description="GOLD" evidence="10">
    <location>
        <begin position="31"/>
        <end position="137"/>
    </location>
</feature>
<comment type="similarity">
    <text evidence="2 7">Belongs to the EMP24/GP25L family.</text>
</comment>
<organism evidence="11 12">
    <name type="scientific">Gracilariopsis chorda</name>
    <dbReference type="NCBI Taxonomy" id="448386"/>
    <lineage>
        <taxon>Eukaryota</taxon>
        <taxon>Rhodophyta</taxon>
        <taxon>Florideophyceae</taxon>
        <taxon>Rhodymeniophycidae</taxon>
        <taxon>Gracilariales</taxon>
        <taxon>Gracilariaceae</taxon>
        <taxon>Gracilariopsis</taxon>
    </lineage>
</organism>
<protein>
    <submittedName>
        <fullName evidence="11">Transmembrane emp24 domain-containing protein 10</fullName>
    </submittedName>
</protein>
<dbReference type="EMBL" id="NBIV01000016">
    <property type="protein sequence ID" value="PXF48147.1"/>
    <property type="molecule type" value="Genomic_DNA"/>
</dbReference>